<organism evidence="2 3">
    <name type="scientific">Geodia barretti</name>
    <name type="common">Barrett's horny sponge</name>
    <dbReference type="NCBI Taxonomy" id="519541"/>
    <lineage>
        <taxon>Eukaryota</taxon>
        <taxon>Metazoa</taxon>
        <taxon>Porifera</taxon>
        <taxon>Demospongiae</taxon>
        <taxon>Heteroscleromorpha</taxon>
        <taxon>Tetractinellida</taxon>
        <taxon>Astrophorina</taxon>
        <taxon>Geodiidae</taxon>
        <taxon>Geodia</taxon>
    </lineage>
</organism>
<feature type="domain" description="NADPH-dependent FMN reductase-like" evidence="1">
    <location>
        <begin position="3"/>
        <end position="120"/>
    </location>
</feature>
<gene>
    <name evidence="2" type="ORF">GBAR_LOCUS2432</name>
</gene>
<evidence type="ECO:0000313" key="3">
    <source>
        <dbReference type="Proteomes" id="UP001174909"/>
    </source>
</evidence>
<dbReference type="GO" id="GO:0005829">
    <property type="term" value="C:cytosol"/>
    <property type="evidence" value="ECO:0007669"/>
    <property type="project" value="TreeGrafter"/>
</dbReference>
<dbReference type="Gene3D" id="3.40.50.360">
    <property type="match status" value="1"/>
</dbReference>
<dbReference type="InterPro" id="IPR005025">
    <property type="entry name" value="FMN_Rdtase-like_dom"/>
</dbReference>
<dbReference type="GO" id="GO:0016491">
    <property type="term" value="F:oxidoreductase activity"/>
    <property type="evidence" value="ECO:0007669"/>
    <property type="project" value="InterPro"/>
</dbReference>
<dbReference type="PANTHER" id="PTHR30543">
    <property type="entry name" value="CHROMATE REDUCTASE"/>
    <property type="match status" value="1"/>
</dbReference>
<name>A0AA35W6T8_GEOBA</name>
<dbReference type="GO" id="GO:0010181">
    <property type="term" value="F:FMN binding"/>
    <property type="evidence" value="ECO:0007669"/>
    <property type="project" value="TreeGrafter"/>
</dbReference>
<evidence type="ECO:0000259" key="1">
    <source>
        <dbReference type="Pfam" id="PF03358"/>
    </source>
</evidence>
<protein>
    <submittedName>
        <fullName evidence="2">FMN-dependent NADPH-azoreductase</fullName>
    </submittedName>
</protein>
<dbReference type="Pfam" id="PF03358">
    <property type="entry name" value="FMN_red"/>
    <property type="match status" value="1"/>
</dbReference>
<sequence length="137" mass="15262">MVKKLEARGHQTTLLDPDVLDLPLLKKPLHFYKDRSQAPKVLQETNQAIVDADAFVIISAEYNHCMPPALTNMMDHFPIASYKYRPSGIVCYSMGSFGGVRAAMQCRMLLGELATPSVGPLLQFPRSTRLSRRLGSL</sequence>
<dbReference type="PANTHER" id="PTHR30543:SF21">
    <property type="entry name" value="NAD(P)H-DEPENDENT FMN REDUCTASE LOT6"/>
    <property type="match status" value="1"/>
</dbReference>
<proteinExistence type="predicted"/>
<dbReference type="SUPFAM" id="SSF52218">
    <property type="entry name" value="Flavoproteins"/>
    <property type="match status" value="1"/>
</dbReference>
<comment type="caution">
    <text evidence="2">The sequence shown here is derived from an EMBL/GenBank/DDBJ whole genome shotgun (WGS) entry which is preliminary data.</text>
</comment>
<accession>A0AA35W6T8</accession>
<dbReference type="Proteomes" id="UP001174909">
    <property type="component" value="Unassembled WGS sequence"/>
</dbReference>
<keyword evidence="3" id="KW-1185">Reference proteome</keyword>
<dbReference type="AlphaFoldDB" id="A0AA35W6T8"/>
<dbReference type="EMBL" id="CASHTH010000349">
    <property type="protein sequence ID" value="CAI7998423.1"/>
    <property type="molecule type" value="Genomic_DNA"/>
</dbReference>
<dbReference type="InterPro" id="IPR050712">
    <property type="entry name" value="NAD(P)H-dep_reductase"/>
</dbReference>
<evidence type="ECO:0000313" key="2">
    <source>
        <dbReference type="EMBL" id="CAI7998423.1"/>
    </source>
</evidence>
<dbReference type="InterPro" id="IPR029039">
    <property type="entry name" value="Flavoprotein-like_sf"/>
</dbReference>
<reference evidence="2" key="1">
    <citation type="submission" date="2023-03" db="EMBL/GenBank/DDBJ databases">
        <authorList>
            <person name="Steffen K."/>
            <person name="Cardenas P."/>
        </authorList>
    </citation>
    <scope>NUCLEOTIDE SEQUENCE</scope>
</reference>